<protein>
    <submittedName>
        <fullName evidence="7">Glycosyltransferase</fullName>
    </submittedName>
</protein>
<keyword evidence="5 6" id="KW-0472">Membrane</keyword>
<name>A0A1P8N1U3_9RHOB</name>
<dbReference type="GO" id="GO:0005886">
    <property type="term" value="C:plasma membrane"/>
    <property type="evidence" value="ECO:0007669"/>
    <property type="project" value="UniProtKB-SubCell"/>
</dbReference>
<dbReference type="SUPFAM" id="SSF53448">
    <property type="entry name" value="Nucleotide-diphospho-sugar transferases"/>
    <property type="match status" value="1"/>
</dbReference>
<keyword evidence="4 7" id="KW-0808">Transferase</keyword>
<accession>A0A1P8N1U3</accession>
<dbReference type="Pfam" id="PF13641">
    <property type="entry name" value="Glyco_tranf_2_3"/>
    <property type="match status" value="1"/>
</dbReference>
<evidence type="ECO:0000256" key="3">
    <source>
        <dbReference type="ARBA" id="ARBA00022676"/>
    </source>
</evidence>
<feature type="transmembrane region" description="Helical" evidence="6">
    <location>
        <begin position="472"/>
        <end position="491"/>
    </location>
</feature>
<feature type="transmembrane region" description="Helical" evidence="6">
    <location>
        <begin position="421"/>
        <end position="439"/>
    </location>
</feature>
<dbReference type="PANTHER" id="PTHR22913">
    <property type="entry name" value="HYALURONAN SYNTHASE"/>
    <property type="match status" value="1"/>
</dbReference>
<evidence type="ECO:0000313" key="7">
    <source>
        <dbReference type="EMBL" id="APX14285.1"/>
    </source>
</evidence>
<reference evidence="7 8" key="1">
    <citation type="submission" date="2017-01" db="EMBL/GenBank/DDBJ databases">
        <title>Complete genome of Tateyamaria omphalii DOK1-4 isolated from seawater in Dokdo.</title>
        <authorList>
            <person name="Kim J.H."/>
            <person name="Chi W.-J."/>
        </authorList>
    </citation>
    <scope>NUCLEOTIDE SEQUENCE [LARGE SCALE GENOMIC DNA]</scope>
    <source>
        <strain evidence="7 8">DOK1-4</strain>
        <plasmid evidence="7 8">pDOK1-4-5</plasmid>
    </source>
</reference>
<keyword evidence="2" id="KW-1003">Cell membrane</keyword>
<evidence type="ECO:0000256" key="4">
    <source>
        <dbReference type="ARBA" id="ARBA00022679"/>
    </source>
</evidence>
<evidence type="ECO:0000313" key="8">
    <source>
        <dbReference type="Proteomes" id="UP000186336"/>
    </source>
</evidence>
<dbReference type="GO" id="GO:0050501">
    <property type="term" value="F:hyaluronan synthase activity"/>
    <property type="evidence" value="ECO:0007669"/>
    <property type="project" value="TreeGrafter"/>
</dbReference>
<dbReference type="EMBL" id="CP019317">
    <property type="protein sequence ID" value="APX14285.1"/>
    <property type="molecule type" value="Genomic_DNA"/>
</dbReference>
<dbReference type="KEGG" id="tom:BWR18_20770"/>
<dbReference type="InterPro" id="IPR029044">
    <property type="entry name" value="Nucleotide-diphossugar_trans"/>
</dbReference>
<comment type="subcellular location">
    <subcellularLocation>
        <location evidence="1">Cell membrane</location>
    </subcellularLocation>
</comment>
<dbReference type="Gene3D" id="3.90.550.10">
    <property type="entry name" value="Spore Coat Polysaccharide Biosynthesis Protein SpsA, Chain A"/>
    <property type="match status" value="1"/>
</dbReference>
<keyword evidence="6" id="KW-0812">Transmembrane</keyword>
<keyword evidence="7" id="KW-0614">Plasmid</keyword>
<keyword evidence="8" id="KW-1185">Reference proteome</keyword>
<dbReference type="OrthoDB" id="6964257at2"/>
<evidence type="ECO:0000256" key="6">
    <source>
        <dbReference type="SAM" id="Phobius"/>
    </source>
</evidence>
<dbReference type="RefSeq" id="WP_076630801.1">
    <property type="nucleotide sequence ID" value="NZ_CP019317.1"/>
</dbReference>
<evidence type="ECO:0000256" key="5">
    <source>
        <dbReference type="ARBA" id="ARBA00023136"/>
    </source>
</evidence>
<evidence type="ECO:0000256" key="2">
    <source>
        <dbReference type="ARBA" id="ARBA00022475"/>
    </source>
</evidence>
<geneLocation type="plasmid" evidence="7 8">
    <name>pDOK1-4-5</name>
</geneLocation>
<gene>
    <name evidence="7" type="ORF">BWR18_20770</name>
</gene>
<evidence type="ECO:0000256" key="1">
    <source>
        <dbReference type="ARBA" id="ARBA00004236"/>
    </source>
</evidence>
<proteinExistence type="predicted"/>
<dbReference type="PANTHER" id="PTHR22913:SF12">
    <property type="entry name" value="MANNURONAN SYNTHASE"/>
    <property type="match status" value="1"/>
</dbReference>
<feature type="transmembrane region" description="Helical" evidence="6">
    <location>
        <begin position="371"/>
        <end position="393"/>
    </location>
</feature>
<dbReference type="GO" id="GO:0085029">
    <property type="term" value="P:extracellular matrix assembly"/>
    <property type="evidence" value="ECO:0007669"/>
    <property type="project" value="TreeGrafter"/>
</dbReference>
<dbReference type="AlphaFoldDB" id="A0A1P8N1U3"/>
<keyword evidence="3" id="KW-0328">Glycosyltransferase</keyword>
<keyword evidence="6" id="KW-1133">Transmembrane helix</keyword>
<feature type="transmembrane region" description="Helical" evidence="6">
    <location>
        <begin position="35"/>
        <end position="57"/>
    </location>
</feature>
<dbReference type="GO" id="GO:0030213">
    <property type="term" value="P:hyaluronan biosynthetic process"/>
    <property type="evidence" value="ECO:0007669"/>
    <property type="project" value="TreeGrafter"/>
</dbReference>
<sequence>MALTHLAYFSVAVLLLCLAPQGFLGDMQGARGTVLIIGALGIWRYSWAVLNFSRALVFKLRVYPRWRKERAARFAKSRARHHCFFMVTSYMVDQDTTLPVYRSIFKAAMAARDGATIVASVVDGMDERLIRDIYRAMNIDPNHVALVIDRIKSNGKRDAMSQALRILASFSPTHNDIMVFVDGDTLVPEDIWARSAPVFTDPKTGALTTDEAAIIDREGPFKDWFTLRFNQRQVMMCSMGLSNRVLTLTGRMSVFRADLATDPTFVRAVGQDYLDHWRLGRVNFLTGDDKSTWFWLLSRGFETAYLPDVQSRSYETQPRDTFYDSAKTLMVRWFGNMMRTNGRAIAMGPRDMGFFTWWSILDQRVSCWTTLVGPTSVIITALLGTPIIIPLYISWVMMTRYMFCTYIAVFNREWFPVTHPFILYFGQVAGAIIKTFVLFRLDRQKWTRQGAGGGGKSVVPFYDRLKMAESTAFHALGFAWLTLAIMFLNTLE</sequence>
<organism evidence="7 8">
    <name type="scientific">Tateyamaria omphalii</name>
    <dbReference type="NCBI Taxonomy" id="299262"/>
    <lineage>
        <taxon>Bacteria</taxon>
        <taxon>Pseudomonadati</taxon>
        <taxon>Pseudomonadota</taxon>
        <taxon>Alphaproteobacteria</taxon>
        <taxon>Rhodobacterales</taxon>
        <taxon>Roseobacteraceae</taxon>
        <taxon>Tateyamaria</taxon>
    </lineage>
</organism>
<dbReference type="Proteomes" id="UP000186336">
    <property type="component" value="Plasmid pDOK1-4-5"/>
</dbReference>